<sequence>MAPQKFASACWCALFCFVFCLKTVFCDYTRSSLTREELMNIRATTPEELFPTFLPTALEFLDILVKGALTFAHAVKRRKRGKRAFIHRQFCASRRRGCVD</sequence>
<name>A0AAV9RMJ6_9TELE</name>
<evidence type="ECO:0000256" key="2">
    <source>
        <dbReference type="SAM" id="SignalP"/>
    </source>
</evidence>
<keyword evidence="1" id="KW-0472">Membrane</keyword>
<feature type="transmembrane region" description="Helical" evidence="1">
    <location>
        <begin position="50"/>
        <end position="75"/>
    </location>
</feature>
<dbReference type="EMBL" id="JAHHUM010001625">
    <property type="protein sequence ID" value="KAK5610206.1"/>
    <property type="molecule type" value="Genomic_DNA"/>
</dbReference>
<organism evidence="3 4">
    <name type="scientific">Crenichthys baileyi</name>
    <name type="common">White River springfish</name>
    <dbReference type="NCBI Taxonomy" id="28760"/>
    <lineage>
        <taxon>Eukaryota</taxon>
        <taxon>Metazoa</taxon>
        <taxon>Chordata</taxon>
        <taxon>Craniata</taxon>
        <taxon>Vertebrata</taxon>
        <taxon>Euteleostomi</taxon>
        <taxon>Actinopterygii</taxon>
        <taxon>Neopterygii</taxon>
        <taxon>Teleostei</taxon>
        <taxon>Neoteleostei</taxon>
        <taxon>Acanthomorphata</taxon>
        <taxon>Ovalentaria</taxon>
        <taxon>Atherinomorphae</taxon>
        <taxon>Cyprinodontiformes</taxon>
        <taxon>Goodeidae</taxon>
        <taxon>Crenichthys</taxon>
    </lineage>
</organism>
<keyword evidence="1" id="KW-1133">Transmembrane helix</keyword>
<evidence type="ECO:0008006" key="5">
    <source>
        <dbReference type="Google" id="ProtNLM"/>
    </source>
</evidence>
<keyword evidence="1" id="KW-0812">Transmembrane</keyword>
<keyword evidence="2" id="KW-0732">Signal</keyword>
<evidence type="ECO:0000256" key="1">
    <source>
        <dbReference type="SAM" id="Phobius"/>
    </source>
</evidence>
<dbReference type="Proteomes" id="UP001311232">
    <property type="component" value="Unassembled WGS sequence"/>
</dbReference>
<proteinExistence type="predicted"/>
<comment type="caution">
    <text evidence="3">The sequence shown here is derived from an EMBL/GenBank/DDBJ whole genome shotgun (WGS) entry which is preliminary data.</text>
</comment>
<feature type="signal peptide" evidence="2">
    <location>
        <begin position="1"/>
        <end position="26"/>
    </location>
</feature>
<keyword evidence="4" id="KW-1185">Reference proteome</keyword>
<reference evidence="3 4" key="1">
    <citation type="submission" date="2021-06" db="EMBL/GenBank/DDBJ databases">
        <authorList>
            <person name="Palmer J.M."/>
        </authorList>
    </citation>
    <scope>NUCLEOTIDE SEQUENCE [LARGE SCALE GENOMIC DNA]</scope>
    <source>
        <strain evidence="3 4">MEX-2019</strain>
        <tissue evidence="3">Muscle</tissue>
    </source>
</reference>
<gene>
    <name evidence="3" type="ORF">CRENBAI_009412</name>
</gene>
<feature type="chain" id="PRO_5043608951" description="Secreted protein" evidence="2">
    <location>
        <begin position="27"/>
        <end position="100"/>
    </location>
</feature>
<dbReference type="AlphaFoldDB" id="A0AAV9RMJ6"/>
<accession>A0AAV9RMJ6</accession>
<evidence type="ECO:0000313" key="3">
    <source>
        <dbReference type="EMBL" id="KAK5610206.1"/>
    </source>
</evidence>
<evidence type="ECO:0000313" key="4">
    <source>
        <dbReference type="Proteomes" id="UP001311232"/>
    </source>
</evidence>
<protein>
    <recommendedName>
        <fullName evidence="5">Secreted protein</fullName>
    </recommendedName>
</protein>